<dbReference type="SUPFAM" id="SSF48019">
    <property type="entry name" value="post-AAA+ oligomerization domain-like"/>
    <property type="match status" value="1"/>
</dbReference>
<dbReference type="GO" id="GO:0003887">
    <property type="term" value="F:DNA-directed DNA polymerase activity"/>
    <property type="evidence" value="ECO:0007669"/>
    <property type="project" value="UniProtKB-KW"/>
</dbReference>
<dbReference type="PANTHER" id="PTHR34388">
    <property type="entry name" value="DNA POLYMERASE III SUBUNIT DELTA"/>
    <property type="match status" value="1"/>
</dbReference>
<keyword evidence="2" id="KW-0808">Transferase</keyword>
<keyword evidence="10" id="KW-1185">Reference proteome</keyword>
<evidence type="ECO:0000256" key="2">
    <source>
        <dbReference type="ARBA" id="ARBA00022679"/>
    </source>
</evidence>
<dbReference type="PANTHER" id="PTHR34388:SF1">
    <property type="entry name" value="DNA POLYMERASE III SUBUNIT DELTA"/>
    <property type="match status" value="1"/>
</dbReference>
<dbReference type="GeneID" id="44131663"/>
<protein>
    <recommendedName>
        <fullName evidence="1">DNA-directed DNA polymerase</fullName>
        <ecNumber evidence="1">2.7.7.7</ecNumber>
    </recommendedName>
</protein>
<dbReference type="EMBL" id="CP018820">
    <property type="protein sequence ID" value="APR51663.1"/>
    <property type="molecule type" value="Genomic_DNA"/>
</dbReference>
<dbReference type="Proteomes" id="UP000185161">
    <property type="component" value="Chromosome"/>
</dbReference>
<dbReference type="OrthoDB" id="9804983at2"/>
<keyword evidence="5" id="KW-0239">DNA-directed DNA polymerase</keyword>
<comment type="similarity">
    <text evidence="6">Belongs to the DNA polymerase HolA subunit family.</text>
</comment>
<dbReference type="Proteomes" id="UP000286681">
    <property type="component" value="Unassembled WGS sequence"/>
</dbReference>
<dbReference type="EC" id="2.7.7.7" evidence="1"/>
<evidence type="ECO:0000256" key="1">
    <source>
        <dbReference type="ARBA" id="ARBA00012417"/>
    </source>
</evidence>
<accession>A0A1L6J6T3</accession>
<dbReference type="RefSeq" id="WP_075150707.1">
    <property type="nucleotide sequence ID" value="NZ_CP018820.1"/>
</dbReference>
<dbReference type="EMBL" id="QQWO01000001">
    <property type="protein sequence ID" value="RSV08307.1"/>
    <property type="molecule type" value="Genomic_DNA"/>
</dbReference>
<dbReference type="InterPro" id="IPR027417">
    <property type="entry name" value="P-loop_NTPase"/>
</dbReference>
<name>A0A1L6J6T3_9SPHN</name>
<dbReference type="STRING" id="93064.BRX40_03730"/>
<keyword evidence="3" id="KW-0548">Nucleotidyltransferase</keyword>
<gene>
    <name evidence="8" type="ORF">BRX40_03730</name>
    <name evidence="9" type="ORF">CA257_02280</name>
</gene>
<comment type="catalytic activity">
    <reaction evidence="7">
        <text>DNA(n) + a 2'-deoxyribonucleoside 5'-triphosphate = DNA(n+1) + diphosphate</text>
        <dbReference type="Rhea" id="RHEA:22508"/>
        <dbReference type="Rhea" id="RHEA-COMP:17339"/>
        <dbReference type="Rhea" id="RHEA-COMP:17340"/>
        <dbReference type="ChEBI" id="CHEBI:33019"/>
        <dbReference type="ChEBI" id="CHEBI:61560"/>
        <dbReference type="ChEBI" id="CHEBI:173112"/>
        <dbReference type="EC" id="2.7.7.7"/>
    </reaction>
</comment>
<proteinExistence type="inferred from homology"/>
<evidence type="ECO:0000313" key="9">
    <source>
        <dbReference type="EMBL" id="RSV08307.1"/>
    </source>
</evidence>
<evidence type="ECO:0000313" key="8">
    <source>
        <dbReference type="EMBL" id="APR51663.1"/>
    </source>
</evidence>
<evidence type="ECO:0000256" key="5">
    <source>
        <dbReference type="ARBA" id="ARBA00022932"/>
    </source>
</evidence>
<evidence type="ECO:0000256" key="7">
    <source>
        <dbReference type="ARBA" id="ARBA00049244"/>
    </source>
</evidence>
<sequence>MKASEAQIRARLDKPGPDIRLFLLYGPDESGANDLAARLGRAMGAEAERIDIEGSSLKGDPGRLAGEAASLSLFGGARYVRIAGIDDDGTEAVRLLLDSEVAGNPVVAVGGALKGTGRLLKLVLAAPGAMAHACYIPDARNAAQLAAGIARENGLRLVNGSAERLAALSGGDRAVLAREIEKLSIYLDAAPDRPREAGMEALEAIGADLGDAEMQSAIEAVVEGRAAEIGIELARLEQAGVSAIPLLRQLVRRLMSLAEMRADIDRGASPDEVVKKHRVFFKEEMSTKIALRRWTSPMLARAVERVREAERGMTRAGGNAGQVIADEALVTLSRAAARGR</sequence>
<reference evidence="10" key="2">
    <citation type="submission" date="2016-12" db="EMBL/GenBank/DDBJ databases">
        <title>Whole genome sequencing of Sphingomonas sp. ABOJV.</title>
        <authorList>
            <person name="Conlan S."/>
            <person name="Thomas P.J."/>
            <person name="Mullikin J."/>
            <person name="Palmore T.N."/>
            <person name="Frank K.M."/>
            <person name="Segre J.A."/>
        </authorList>
    </citation>
    <scope>NUCLEOTIDE SEQUENCE [LARGE SCALE GENOMIC DNA]</scope>
    <source>
        <strain evidence="10">ABOJV</strain>
    </source>
</reference>
<dbReference type="GO" id="GO:0006261">
    <property type="term" value="P:DNA-templated DNA replication"/>
    <property type="evidence" value="ECO:0007669"/>
    <property type="project" value="TreeGrafter"/>
</dbReference>
<dbReference type="KEGG" id="skr:BRX40_03730"/>
<keyword evidence="4" id="KW-0235">DNA replication</keyword>
<dbReference type="Gene3D" id="1.20.272.10">
    <property type="match status" value="1"/>
</dbReference>
<reference evidence="8" key="1">
    <citation type="submission" date="2016-12" db="EMBL/GenBank/DDBJ databases">
        <title>Whole genome sequencing of Sphingomonas koreensis.</title>
        <authorList>
            <person name="Conlan S."/>
            <person name="Thomas P.J."/>
            <person name="Mullikin J."/>
            <person name="Palmore T.N."/>
            <person name="Frank K.M."/>
            <person name="Segre J.A."/>
        </authorList>
    </citation>
    <scope>NUCLEOTIDE SEQUENCE</scope>
    <source>
        <strain evidence="8">ABOJV</strain>
    </source>
</reference>
<dbReference type="NCBIfam" id="TIGR01128">
    <property type="entry name" value="holA"/>
    <property type="match status" value="1"/>
</dbReference>
<dbReference type="SUPFAM" id="SSF52540">
    <property type="entry name" value="P-loop containing nucleoside triphosphate hydrolases"/>
    <property type="match status" value="1"/>
</dbReference>
<reference evidence="9 11" key="3">
    <citation type="submission" date="2018-07" db="EMBL/GenBank/DDBJ databases">
        <title>Genomic and Epidemiologic Investigation of an Indolent Hospital Outbreak.</title>
        <authorList>
            <person name="Johnson R.C."/>
            <person name="Deming C."/>
            <person name="Conlan S."/>
            <person name="Zellmer C.J."/>
            <person name="Michelin A.V."/>
            <person name="Lee-Lin S."/>
            <person name="Thomas P.J."/>
            <person name="Park M."/>
            <person name="Weingarten R.A."/>
            <person name="Less J."/>
            <person name="Dekker J.P."/>
            <person name="Frank K.M."/>
            <person name="Musser K.A."/>
            <person name="Mcquiston J.R."/>
            <person name="Henderson D.K."/>
            <person name="Lau A.F."/>
            <person name="Palmore T.N."/>
            <person name="Segre J.A."/>
        </authorList>
    </citation>
    <scope>NUCLEOTIDE SEQUENCE [LARGE SCALE GENOMIC DNA]</scope>
    <source>
        <strain evidence="9 11">SK-NIH.Env10_0317</strain>
    </source>
</reference>
<dbReference type="InterPro" id="IPR005790">
    <property type="entry name" value="DNA_polIII_delta"/>
</dbReference>
<evidence type="ECO:0000256" key="6">
    <source>
        <dbReference type="ARBA" id="ARBA00034754"/>
    </source>
</evidence>
<dbReference type="AlphaFoldDB" id="A0A1L6J6T3"/>
<dbReference type="GO" id="GO:0003677">
    <property type="term" value="F:DNA binding"/>
    <property type="evidence" value="ECO:0007669"/>
    <property type="project" value="InterPro"/>
</dbReference>
<organism evidence="8 10">
    <name type="scientific">Sphingomonas koreensis</name>
    <dbReference type="NCBI Taxonomy" id="93064"/>
    <lineage>
        <taxon>Bacteria</taxon>
        <taxon>Pseudomonadati</taxon>
        <taxon>Pseudomonadota</taxon>
        <taxon>Alphaproteobacteria</taxon>
        <taxon>Sphingomonadales</taxon>
        <taxon>Sphingomonadaceae</taxon>
        <taxon>Sphingomonas</taxon>
    </lineage>
</organism>
<evidence type="ECO:0000313" key="10">
    <source>
        <dbReference type="Proteomes" id="UP000185161"/>
    </source>
</evidence>
<evidence type="ECO:0000256" key="3">
    <source>
        <dbReference type="ARBA" id="ARBA00022695"/>
    </source>
</evidence>
<dbReference type="GO" id="GO:0009360">
    <property type="term" value="C:DNA polymerase III complex"/>
    <property type="evidence" value="ECO:0007669"/>
    <property type="project" value="TreeGrafter"/>
</dbReference>
<dbReference type="InterPro" id="IPR008921">
    <property type="entry name" value="DNA_pol3_clamp-load_cplx_C"/>
</dbReference>
<evidence type="ECO:0000256" key="4">
    <source>
        <dbReference type="ARBA" id="ARBA00022705"/>
    </source>
</evidence>
<evidence type="ECO:0000313" key="11">
    <source>
        <dbReference type="Proteomes" id="UP000286681"/>
    </source>
</evidence>